<dbReference type="InterPro" id="IPR036737">
    <property type="entry name" value="OmpA-like_sf"/>
</dbReference>
<dbReference type="InterPro" id="IPR006665">
    <property type="entry name" value="OmpA-like"/>
</dbReference>
<feature type="chain" id="PRO_5020573056" evidence="3">
    <location>
        <begin position="21"/>
        <end position="194"/>
    </location>
</feature>
<dbReference type="PANTHER" id="PTHR30329:SF21">
    <property type="entry name" value="LIPOPROTEIN YIAD-RELATED"/>
    <property type="match status" value="1"/>
</dbReference>
<keyword evidence="3" id="KW-0732">Signal</keyword>
<feature type="region of interest" description="Disordered" evidence="2">
    <location>
        <begin position="33"/>
        <end position="56"/>
    </location>
</feature>
<dbReference type="EMBL" id="SOCA01000007">
    <property type="protein sequence ID" value="TDU67300.1"/>
    <property type="molecule type" value="Genomic_DNA"/>
</dbReference>
<evidence type="ECO:0000256" key="1">
    <source>
        <dbReference type="PROSITE-ProRule" id="PRU00473"/>
    </source>
</evidence>
<protein>
    <submittedName>
        <fullName evidence="5">Outer membrane protein OmpA-like peptidoglycan-associated protein</fullName>
    </submittedName>
</protein>
<feature type="domain" description="OmpA-like" evidence="4">
    <location>
        <begin position="74"/>
        <end position="194"/>
    </location>
</feature>
<feature type="signal peptide" evidence="3">
    <location>
        <begin position="1"/>
        <end position="20"/>
    </location>
</feature>
<proteinExistence type="predicted"/>
<keyword evidence="1" id="KW-0472">Membrane</keyword>
<evidence type="ECO:0000256" key="2">
    <source>
        <dbReference type="SAM" id="MobiDB-lite"/>
    </source>
</evidence>
<sequence>MKYTFLLLLTALFPLTVVQAQTAAPLDEELARKSLSARPPRNPVKSSAPVVKRTHERRADKGLSVEVLHRADGSTEEHTFVPLPILFVVNSDQILDDVSRNNVSKLAAVMQEITAGSKASFSIQGHTSAEGDAAANQQLSERRAARILALLQAQGVPAQTLNAIGLGEDVASFPESAPEAQLQQDRRVLVVRMR</sequence>
<dbReference type="RefSeq" id="WP_133796516.1">
    <property type="nucleotide sequence ID" value="NZ_SOCA01000007.1"/>
</dbReference>
<evidence type="ECO:0000313" key="6">
    <source>
        <dbReference type="Proteomes" id="UP000295662"/>
    </source>
</evidence>
<dbReference type="PROSITE" id="PS51123">
    <property type="entry name" value="OMPA_2"/>
    <property type="match status" value="1"/>
</dbReference>
<keyword evidence="6" id="KW-1185">Reference proteome</keyword>
<accession>A0A4R7RP88</accession>
<evidence type="ECO:0000256" key="3">
    <source>
        <dbReference type="SAM" id="SignalP"/>
    </source>
</evidence>
<dbReference type="AlphaFoldDB" id="A0A4R7RP88"/>
<dbReference type="OrthoDB" id="911314at2"/>
<dbReference type="GO" id="GO:0016020">
    <property type="term" value="C:membrane"/>
    <property type="evidence" value="ECO:0007669"/>
    <property type="project" value="UniProtKB-UniRule"/>
</dbReference>
<dbReference type="CDD" id="cd07185">
    <property type="entry name" value="OmpA_C-like"/>
    <property type="match status" value="1"/>
</dbReference>
<dbReference type="Gene3D" id="3.30.1330.60">
    <property type="entry name" value="OmpA-like domain"/>
    <property type="match status" value="1"/>
</dbReference>
<reference evidence="5 6" key="1">
    <citation type="submission" date="2019-03" db="EMBL/GenBank/DDBJ databases">
        <title>Genomic Encyclopedia of Archaeal and Bacterial Type Strains, Phase II (KMG-II): from individual species to whole genera.</title>
        <authorList>
            <person name="Goeker M."/>
        </authorList>
    </citation>
    <scope>NUCLEOTIDE SEQUENCE [LARGE SCALE GENOMIC DNA]</scope>
    <source>
        <strain evidence="5 6">ATCC 25309</strain>
    </source>
</reference>
<dbReference type="InterPro" id="IPR050330">
    <property type="entry name" value="Bact_OuterMem_StrucFunc"/>
</dbReference>
<organism evidence="5 6">
    <name type="scientific">Prosthecobacter fusiformis</name>
    <dbReference type="NCBI Taxonomy" id="48464"/>
    <lineage>
        <taxon>Bacteria</taxon>
        <taxon>Pseudomonadati</taxon>
        <taxon>Verrucomicrobiota</taxon>
        <taxon>Verrucomicrobiia</taxon>
        <taxon>Verrucomicrobiales</taxon>
        <taxon>Verrucomicrobiaceae</taxon>
        <taxon>Prosthecobacter</taxon>
    </lineage>
</organism>
<dbReference type="SUPFAM" id="SSF103088">
    <property type="entry name" value="OmpA-like"/>
    <property type="match status" value="1"/>
</dbReference>
<gene>
    <name evidence="5" type="ORF">EI77_03503</name>
</gene>
<comment type="caution">
    <text evidence="5">The sequence shown here is derived from an EMBL/GenBank/DDBJ whole genome shotgun (WGS) entry which is preliminary data.</text>
</comment>
<dbReference type="Pfam" id="PF00691">
    <property type="entry name" value="OmpA"/>
    <property type="match status" value="1"/>
</dbReference>
<name>A0A4R7RP88_9BACT</name>
<evidence type="ECO:0000259" key="4">
    <source>
        <dbReference type="PROSITE" id="PS51123"/>
    </source>
</evidence>
<dbReference type="PANTHER" id="PTHR30329">
    <property type="entry name" value="STATOR ELEMENT OF FLAGELLAR MOTOR COMPLEX"/>
    <property type="match status" value="1"/>
</dbReference>
<evidence type="ECO:0000313" key="5">
    <source>
        <dbReference type="EMBL" id="TDU67300.1"/>
    </source>
</evidence>
<dbReference type="Proteomes" id="UP000295662">
    <property type="component" value="Unassembled WGS sequence"/>
</dbReference>